<keyword evidence="4" id="KW-1185">Reference proteome</keyword>
<proteinExistence type="predicted"/>
<accession>A0ABP3EJW1</accession>
<organism evidence="3 4">
    <name type="scientific">Cryptosporangium japonicum</name>
    <dbReference type="NCBI Taxonomy" id="80872"/>
    <lineage>
        <taxon>Bacteria</taxon>
        <taxon>Bacillati</taxon>
        <taxon>Actinomycetota</taxon>
        <taxon>Actinomycetes</taxon>
        <taxon>Cryptosporangiales</taxon>
        <taxon>Cryptosporangiaceae</taxon>
        <taxon>Cryptosporangium</taxon>
    </lineage>
</organism>
<gene>
    <name evidence="3" type="ORF">GCM10009539_60050</name>
</gene>
<dbReference type="EMBL" id="BAAAGX010000025">
    <property type="protein sequence ID" value="GAA0265498.1"/>
    <property type="molecule type" value="Genomic_DNA"/>
</dbReference>
<keyword evidence="2" id="KW-1133">Transmembrane helix</keyword>
<comment type="caution">
    <text evidence="3">The sequence shown here is derived from an EMBL/GenBank/DDBJ whole genome shotgun (WGS) entry which is preliminary data.</text>
</comment>
<protein>
    <submittedName>
        <fullName evidence="3">Uncharacterized protein</fullName>
    </submittedName>
</protein>
<name>A0ABP3EJW1_9ACTN</name>
<evidence type="ECO:0000256" key="2">
    <source>
        <dbReference type="SAM" id="Phobius"/>
    </source>
</evidence>
<evidence type="ECO:0000313" key="4">
    <source>
        <dbReference type="Proteomes" id="UP001500967"/>
    </source>
</evidence>
<reference evidence="4" key="1">
    <citation type="journal article" date="2019" name="Int. J. Syst. Evol. Microbiol.">
        <title>The Global Catalogue of Microorganisms (GCM) 10K type strain sequencing project: providing services to taxonomists for standard genome sequencing and annotation.</title>
        <authorList>
            <consortium name="The Broad Institute Genomics Platform"/>
            <consortium name="The Broad Institute Genome Sequencing Center for Infectious Disease"/>
            <person name="Wu L."/>
            <person name="Ma J."/>
        </authorList>
    </citation>
    <scope>NUCLEOTIDE SEQUENCE [LARGE SCALE GENOMIC DNA]</scope>
    <source>
        <strain evidence="4">JCM 10425</strain>
    </source>
</reference>
<keyword evidence="2" id="KW-0472">Membrane</keyword>
<evidence type="ECO:0000313" key="3">
    <source>
        <dbReference type="EMBL" id="GAA0265498.1"/>
    </source>
</evidence>
<dbReference type="Proteomes" id="UP001500967">
    <property type="component" value="Unassembled WGS sequence"/>
</dbReference>
<keyword evidence="2" id="KW-0812">Transmembrane</keyword>
<sequence length="98" mass="9856">MPPTVASHRSDPGAAPDGTMATTTALAGTAAFAVGAAVIGAVVAALPFPDATRCGVFATARRTRSTRRGSHPADGCLTRHDPSTTPASDAHYRLASVL</sequence>
<evidence type="ECO:0000256" key="1">
    <source>
        <dbReference type="SAM" id="MobiDB-lite"/>
    </source>
</evidence>
<feature type="transmembrane region" description="Helical" evidence="2">
    <location>
        <begin position="20"/>
        <end position="46"/>
    </location>
</feature>
<feature type="region of interest" description="Disordered" evidence="1">
    <location>
        <begin position="62"/>
        <end position="90"/>
    </location>
</feature>